<proteinExistence type="predicted"/>
<accession>H8K7V6</accession>
<dbReference type="EMBL" id="CP003338">
    <property type="protein sequence ID" value="AFC71349.1"/>
    <property type="molecule type" value="Genomic_DNA"/>
</dbReference>
<keyword evidence="2" id="KW-1185">Reference proteome</keyword>
<evidence type="ECO:0000313" key="2">
    <source>
        <dbReference type="Proteomes" id="UP000007589"/>
    </source>
</evidence>
<dbReference type="HOGENOM" id="CLU_2107142_0_0_5"/>
<protein>
    <submittedName>
        <fullName evidence="1">Uncharacterized protein</fullName>
    </submittedName>
</protein>
<dbReference type="RefSeq" id="WP_014412873.1">
    <property type="nucleotide sequence ID" value="NC_017058.1"/>
</dbReference>
<sequence length="115" mass="12867">MIEEIWNYKVNSNNEVAAPAPITTTTSTEIADEDNVRAPIPARFDILIEPTSTATDEKLSADVKKCLFNGEDLMKVMNSLEYYHNISSTKIEELTNYICEYAFGTNLAGDINIEL</sequence>
<dbReference type="Proteomes" id="UP000007589">
    <property type="component" value="Chromosome"/>
</dbReference>
<reference evidence="2" key="1">
    <citation type="submission" date="2012-02" db="EMBL/GenBank/DDBJ databases">
        <title>Complete genome sequence of Rickettsia australis strain Cutlack.</title>
        <authorList>
            <person name="Johnson S.L."/>
            <person name="Munk A.C."/>
            <person name="Han S."/>
            <person name="Bruce D.C."/>
            <person name="Dasch G.A."/>
        </authorList>
    </citation>
    <scope>NUCLEOTIDE SEQUENCE [LARGE SCALE GENOMIC DNA]</scope>
    <source>
        <strain evidence="2">Cutlack</strain>
    </source>
</reference>
<dbReference type="KEGG" id="rau:MC5_05315"/>
<organism evidence="1 2">
    <name type="scientific">Rickettsia australis (strain Cutlack)</name>
    <dbReference type="NCBI Taxonomy" id="1105110"/>
    <lineage>
        <taxon>Bacteria</taxon>
        <taxon>Pseudomonadati</taxon>
        <taxon>Pseudomonadota</taxon>
        <taxon>Alphaproteobacteria</taxon>
        <taxon>Rickettsiales</taxon>
        <taxon>Rickettsiaceae</taxon>
        <taxon>Rickettsieae</taxon>
        <taxon>Rickettsia</taxon>
        <taxon>spotted fever group</taxon>
    </lineage>
</organism>
<name>H8K7V6_RICAC</name>
<gene>
    <name evidence="1" type="ordered locus">MC5_05315</name>
</gene>
<dbReference type="AlphaFoldDB" id="H8K7V6"/>
<evidence type="ECO:0000313" key="1">
    <source>
        <dbReference type="EMBL" id="AFC71349.1"/>
    </source>
</evidence>